<feature type="compositionally biased region" description="Polar residues" evidence="1">
    <location>
        <begin position="19"/>
        <end position="31"/>
    </location>
</feature>
<evidence type="ECO:0000313" key="5">
    <source>
        <dbReference type="WBParaSite" id="DME_0000606101-mRNA-1"/>
    </source>
</evidence>
<protein>
    <submittedName>
        <fullName evidence="5">BHLH domain-containing protein</fullName>
    </submittedName>
</protein>
<accession>A0A0N4UF64</accession>
<feature type="region of interest" description="Disordered" evidence="1">
    <location>
        <begin position="1"/>
        <end position="49"/>
    </location>
</feature>
<sequence>MVISSFDSSLSNEKKKTRAQATTINDSNHLTFNRAAGKPTKQSKKEMRNKKDFFTRLKSTLSEAFHVSQKVNGTRDAIDLSLVHMSNISSCTTTVHNNGSDHFIRSVGIPSQK</sequence>
<gene>
    <name evidence="2" type="ORF">DME_LOCUS1000</name>
</gene>
<keyword evidence="4" id="KW-1185">Reference proteome</keyword>
<dbReference type="AlphaFoldDB" id="A0A0N4UF64"/>
<evidence type="ECO:0000313" key="4">
    <source>
        <dbReference type="Proteomes" id="UP000274756"/>
    </source>
</evidence>
<reference evidence="2 4" key="2">
    <citation type="submission" date="2018-11" db="EMBL/GenBank/DDBJ databases">
        <authorList>
            <consortium name="Pathogen Informatics"/>
        </authorList>
    </citation>
    <scope>NUCLEOTIDE SEQUENCE [LARGE SCALE GENOMIC DNA]</scope>
</reference>
<evidence type="ECO:0000256" key="1">
    <source>
        <dbReference type="SAM" id="MobiDB-lite"/>
    </source>
</evidence>
<name>A0A0N4UF64_DRAME</name>
<dbReference type="Proteomes" id="UP000274756">
    <property type="component" value="Unassembled WGS sequence"/>
</dbReference>
<proteinExistence type="predicted"/>
<organism evidence="3 5">
    <name type="scientific">Dracunculus medinensis</name>
    <name type="common">Guinea worm</name>
    <dbReference type="NCBI Taxonomy" id="318479"/>
    <lineage>
        <taxon>Eukaryota</taxon>
        <taxon>Metazoa</taxon>
        <taxon>Ecdysozoa</taxon>
        <taxon>Nematoda</taxon>
        <taxon>Chromadorea</taxon>
        <taxon>Rhabditida</taxon>
        <taxon>Spirurina</taxon>
        <taxon>Dracunculoidea</taxon>
        <taxon>Dracunculidae</taxon>
        <taxon>Dracunculus</taxon>
    </lineage>
</organism>
<reference evidence="5" key="1">
    <citation type="submission" date="2017-02" db="UniProtKB">
        <authorList>
            <consortium name="WormBaseParasite"/>
        </authorList>
    </citation>
    <scope>IDENTIFICATION</scope>
</reference>
<feature type="compositionally biased region" description="Polar residues" evidence="1">
    <location>
        <begin position="1"/>
        <end position="11"/>
    </location>
</feature>
<dbReference type="EMBL" id="UYYG01000011">
    <property type="protein sequence ID" value="VDN51027.1"/>
    <property type="molecule type" value="Genomic_DNA"/>
</dbReference>
<evidence type="ECO:0000313" key="2">
    <source>
        <dbReference type="EMBL" id="VDN51027.1"/>
    </source>
</evidence>
<dbReference type="WBParaSite" id="DME_0000606101-mRNA-1">
    <property type="protein sequence ID" value="DME_0000606101-mRNA-1"/>
    <property type="gene ID" value="DME_0000606101"/>
</dbReference>
<evidence type="ECO:0000313" key="3">
    <source>
        <dbReference type="Proteomes" id="UP000038040"/>
    </source>
</evidence>
<dbReference type="Proteomes" id="UP000038040">
    <property type="component" value="Unplaced"/>
</dbReference>